<protein>
    <submittedName>
        <fullName evidence="6">Diguanylate cyclase</fullName>
        <ecNumber evidence="6">2.7.7.65</ecNumber>
    </submittedName>
</protein>
<dbReference type="InterPro" id="IPR001610">
    <property type="entry name" value="PAC"/>
</dbReference>
<dbReference type="Pfam" id="PF13426">
    <property type="entry name" value="PAS_9"/>
    <property type="match status" value="1"/>
</dbReference>
<keyword evidence="2" id="KW-0175">Coiled coil</keyword>
<dbReference type="AlphaFoldDB" id="A0AA42B5U9"/>
<dbReference type="SUPFAM" id="SSF55785">
    <property type="entry name" value="PYP-like sensor domain (PAS domain)"/>
    <property type="match status" value="2"/>
</dbReference>
<evidence type="ECO:0000313" key="7">
    <source>
        <dbReference type="Proteomes" id="UP001165393"/>
    </source>
</evidence>
<dbReference type="InterPro" id="IPR000160">
    <property type="entry name" value="GGDEF_dom"/>
</dbReference>
<evidence type="ECO:0000259" key="3">
    <source>
        <dbReference type="PROSITE" id="PS50112"/>
    </source>
</evidence>
<evidence type="ECO:0000256" key="1">
    <source>
        <dbReference type="ARBA" id="ARBA00001946"/>
    </source>
</evidence>
<evidence type="ECO:0000256" key="2">
    <source>
        <dbReference type="SAM" id="Coils"/>
    </source>
</evidence>
<dbReference type="SUPFAM" id="SSF55073">
    <property type="entry name" value="Nucleotide cyclase"/>
    <property type="match status" value="1"/>
</dbReference>
<dbReference type="Gene3D" id="3.30.70.270">
    <property type="match status" value="1"/>
</dbReference>
<dbReference type="InterPro" id="IPR029787">
    <property type="entry name" value="Nucleotide_cyclase"/>
</dbReference>
<evidence type="ECO:0000313" key="6">
    <source>
        <dbReference type="EMBL" id="MCM2678127.1"/>
    </source>
</evidence>
<proteinExistence type="predicted"/>
<dbReference type="Gene3D" id="2.10.70.100">
    <property type="match status" value="1"/>
</dbReference>
<keyword evidence="6" id="KW-0548">Nucleotidyltransferase</keyword>
<dbReference type="PROSITE" id="PS50112">
    <property type="entry name" value="PAS"/>
    <property type="match status" value="1"/>
</dbReference>
<reference evidence="6 7" key="1">
    <citation type="journal article" date="2013" name="Antonie Van Leeuwenhoek">
        <title>Echinimonas agarilytica gen. nov., sp. nov., a new gammaproteobacterium isolated from the sea urchin Strongylocentrotus intermedius.</title>
        <authorList>
            <person name="Nedashkovskaya O.I."/>
            <person name="Stenkova A.M."/>
            <person name="Zhukova N.V."/>
            <person name="Van Trappen S."/>
            <person name="Lee J.S."/>
            <person name="Kim S.B."/>
        </authorList>
    </citation>
    <scope>NUCLEOTIDE SEQUENCE [LARGE SCALE GENOMIC DNA]</scope>
    <source>
        <strain evidence="6 7">KMM 6351</strain>
    </source>
</reference>
<dbReference type="InterPro" id="IPR052155">
    <property type="entry name" value="Biofilm_reg_signaling"/>
</dbReference>
<evidence type="ECO:0000259" key="5">
    <source>
        <dbReference type="PROSITE" id="PS50887"/>
    </source>
</evidence>
<dbReference type="SMART" id="SM00091">
    <property type="entry name" value="PAS"/>
    <property type="match status" value="1"/>
</dbReference>
<feature type="domain" description="GGDEF" evidence="5">
    <location>
        <begin position="309"/>
        <end position="449"/>
    </location>
</feature>
<dbReference type="Gene3D" id="3.30.450.20">
    <property type="entry name" value="PAS domain"/>
    <property type="match status" value="2"/>
</dbReference>
<dbReference type="PANTHER" id="PTHR44757:SF2">
    <property type="entry name" value="BIOFILM ARCHITECTURE MAINTENANCE PROTEIN MBAA"/>
    <property type="match status" value="1"/>
</dbReference>
<dbReference type="PROSITE" id="PS50113">
    <property type="entry name" value="PAC"/>
    <property type="match status" value="2"/>
</dbReference>
<dbReference type="Pfam" id="PF00990">
    <property type="entry name" value="GGDEF"/>
    <property type="match status" value="1"/>
</dbReference>
<dbReference type="EC" id="2.7.7.65" evidence="6"/>
<dbReference type="NCBIfam" id="TIGR00229">
    <property type="entry name" value="sensory_box"/>
    <property type="match status" value="1"/>
</dbReference>
<dbReference type="Proteomes" id="UP001165393">
    <property type="component" value="Unassembled WGS sequence"/>
</dbReference>
<name>A0AA42B5U9_9GAMM</name>
<dbReference type="CDD" id="cd00130">
    <property type="entry name" value="PAS"/>
    <property type="match status" value="1"/>
</dbReference>
<dbReference type="InterPro" id="IPR035965">
    <property type="entry name" value="PAS-like_dom_sf"/>
</dbReference>
<organism evidence="6 7">
    <name type="scientific">Echinimonas agarilytica</name>
    <dbReference type="NCBI Taxonomy" id="1215918"/>
    <lineage>
        <taxon>Bacteria</taxon>
        <taxon>Pseudomonadati</taxon>
        <taxon>Pseudomonadota</taxon>
        <taxon>Gammaproteobacteria</taxon>
        <taxon>Alteromonadales</taxon>
        <taxon>Echinimonadaceae</taxon>
        <taxon>Echinimonas</taxon>
    </lineage>
</organism>
<dbReference type="RefSeq" id="WP_251259444.1">
    <property type="nucleotide sequence ID" value="NZ_JAMQGP010000001.1"/>
</dbReference>
<keyword evidence="7" id="KW-1185">Reference proteome</keyword>
<feature type="domain" description="PAC" evidence="4">
    <location>
        <begin position="209"/>
        <end position="263"/>
    </location>
</feature>
<feature type="domain" description="PAS" evidence="3">
    <location>
        <begin position="7"/>
        <end position="53"/>
    </location>
</feature>
<dbReference type="PANTHER" id="PTHR44757">
    <property type="entry name" value="DIGUANYLATE CYCLASE DGCP"/>
    <property type="match status" value="1"/>
</dbReference>
<comment type="caution">
    <text evidence="6">The sequence shown here is derived from an EMBL/GenBank/DDBJ whole genome shotgun (WGS) entry which is preliminary data.</text>
</comment>
<feature type="coiled-coil region" evidence="2">
    <location>
        <begin position="251"/>
        <end position="278"/>
    </location>
</feature>
<sequence>MPTKEFDLKRHDDVFTHMSDCIIAIDSSSTIVFANNAAGRMFGYEPSDLVSKNIKQLMPLSIAEHHDQFVSGFGSRPSSIIGQQRQVMAKRQNGQLFPIELAVSRHTHEDNTVFVGLIRDITIRDQAESQSRERLHMLEMAEQMAGIGYWSMNLLENTVFWSLEVYKIHGVDPTTFEPTLDNAVAYYHPDDQHKVRHYVDAAIAECGSFEFELRIVSGRRSQNVRHVRCKGHVEINSAGQPATLFGVIQDISEFKNIQQRLETRNEMLQKTAHRLRQEANTDKLTGLPNRRSFFHEMNSVIAASKLMDGGIGMLMIDIDHFKSVNDLHGHDTGDKVLVHISDLLKLNTRGLDMVARLGGEEFVVLLPNSKFHHIAPIAQRYRRTVEEERSMHLPPVTISVGSTFISLDELKRFNAIPSHELTEMLLKQADQALYKAKHCGRNQVQHTDLAF</sequence>
<gene>
    <name evidence="6" type="ORF">NAF29_00380</name>
</gene>
<dbReference type="FunFam" id="3.30.70.270:FF:000001">
    <property type="entry name" value="Diguanylate cyclase domain protein"/>
    <property type="match status" value="1"/>
</dbReference>
<dbReference type="NCBIfam" id="TIGR00254">
    <property type="entry name" value="GGDEF"/>
    <property type="match status" value="1"/>
</dbReference>
<dbReference type="SMART" id="SM00267">
    <property type="entry name" value="GGDEF"/>
    <property type="match status" value="1"/>
</dbReference>
<dbReference type="SMART" id="SM00086">
    <property type="entry name" value="PAC"/>
    <property type="match status" value="2"/>
</dbReference>
<comment type="cofactor">
    <cofactor evidence="1">
        <name>Mg(2+)</name>
        <dbReference type="ChEBI" id="CHEBI:18420"/>
    </cofactor>
</comment>
<dbReference type="GO" id="GO:0052621">
    <property type="term" value="F:diguanylate cyclase activity"/>
    <property type="evidence" value="ECO:0007669"/>
    <property type="project" value="UniProtKB-EC"/>
</dbReference>
<dbReference type="InterPro" id="IPR013655">
    <property type="entry name" value="PAS_fold_3"/>
</dbReference>
<dbReference type="PROSITE" id="PS50887">
    <property type="entry name" value="GGDEF"/>
    <property type="match status" value="1"/>
</dbReference>
<feature type="domain" description="PAC" evidence="4">
    <location>
        <begin position="83"/>
        <end position="133"/>
    </location>
</feature>
<dbReference type="InterPro" id="IPR043128">
    <property type="entry name" value="Rev_trsase/Diguanyl_cyclase"/>
</dbReference>
<keyword evidence="6" id="KW-0808">Transferase</keyword>
<dbReference type="Pfam" id="PF08447">
    <property type="entry name" value="PAS_3"/>
    <property type="match status" value="1"/>
</dbReference>
<dbReference type="EMBL" id="JAMQGP010000001">
    <property type="protein sequence ID" value="MCM2678127.1"/>
    <property type="molecule type" value="Genomic_DNA"/>
</dbReference>
<accession>A0AA42B5U9</accession>
<evidence type="ECO:0000259" key="4">
    <source>
        <dbReference type="PROSITE" id="PS50113"/>
    </source>
</evidence>
<dbReference type="InterPro" id="IPR000014">
    <property type="entry name" value="PAS"/>
</dbReference>
<dbReference type="CDD" id="cd01949">
    <property type="entry name" value="GGDEF"/>
    <property type="match status" value="1"/>
</dbReference>
<dbReference type="InterPro" id="IPR000700">
    <property type="entry name" value="PAS-assoc_C"/>
</dbReference>